<evidence type="ECO:0000313" key="1">
    <source>
        <dbReference type="EMBL" id="NYG04359.1"/>
    </source>
</evidence>
<dbReference type="EMBL" id="JACCCZ010000001">
    <property type="protein sequence ID" value="NYG04359.1"/>
    <property type="molecule type" value="Genomic_DNA"/>
</dbReference>
<protein>
    <submittedName>
        <fullName evidence="1">Uncharacterized protein</fullName>
    </submittedName>
</protein>
<organism evidence="1 2">
    <name type="scientific">Pseudonocardia alni</name>
    <name type="common">Amycolata alni</name>
    <dbReference type="NCBI Taxonomy" id="33907"/>
    <lineage>
        <taxon>Bacteria</taxon>
        <taxon>Bacillati</taxon>
        <taxon>Actinomycetota</taxon>
        <taxon>Actinomycetes</taxon>
        <taxon>Pseudonocardiales</taxon>
        <taxon>Pseudonocardiaceae</taxon>
        <taxon>Pseudonocardia</taxon>
    </lineage>
</organism>
<reference evidence="1 2" key="1">
    <citation type="submission" date="2020-07" db="EMBL/GenBank/DDBJ databases">
        <title>Sequencing the genomes of 1000 actinobacteria strains.</title>
        <authorList>
            <person name="Klenk H.-P."/>
        </authorList>
    </citation>
    <scope>NUCLEOTIDE SEQUENCE [LARGE SCALE GENOMIC DNA]</scope>
    <source>
        <strain evidence="1 2">DSM 44749</strain>
    </source>
</reference>
<dbReference type="Proteomes" id="UP000549695">
    <property type="component" value="Unassembled WGS sequence"/>
</dbReference>
<keyword evidence="2" id="KW-1185">Reference proteome</keyword>
<dbReference type="GeneID" id="98054316"/>
<comment type="caution">
    <text evidence="1">The sequence shown here is derived from an EMBL/GenBank/DDBJ whole genome shotgun (WGS) entry which is preliminary data.</text>
</comment>
<evidence type="ECO:0000313" key="2">
    <source>
        <dbReference type="Proteomes" id="UP000549695"/>
    </source>
</evidence>
<accession>A0A852W656</accession>
<gene>
    <name evidence="1" type="ORF">HDA37_004644</name>
</gene>
<proteinExistence type="predicted"/>
<name>A0A852W656_PSEA5</name>
<sequence>MAEDAVLFRDVVADLIGGRANRDTAVARFAAPFRAHRDGPADRLEELAWAGFGEVAAAARTVAVHDALVALLTGVRDLGPLTGADDAVRTVWTRRLFTDLPCLGPQLRESLDVYPDDCPALFAFARRLTRAGLGDFSAWESWEPNRP</sequence>
<dbReference type="RefSeq" id="WP_179762230.1">
    <property type="nucleotide sequence ID" value="NZ_BAAAJZ010000006.1"/>
</dbReference>
<dbReference type="AlphaFoldDB" id="A0A852W656"/>